<protein>
    <submittedName>
        <fullName evidence="1">Uncharacterized protein</fullName>
    </submittedName>
</protein>
<accession>A0ABY1WCR5</accession>
<proteinExistence type="predicted"/>
<keyword evidence="2" id="KW-1185">Reference proteome</keyword>
<organism evidence="1 2">
    <name type="scientific">Pseudoxanthomonas winnipegensis</name>
    <dbReference type="NCBI Taxonomy" id="2480810"/>
    <lineage>
        <taxon>Bacteria</taxon>
        <taxon>Pseudomonadati</taxon>
        <taxon>Pseudomonadota</taxon>
        <taxon>Gammaproteobacteria</taxon>
        <taxon>Lysobacterales</taxon>
        <taxon>Lysobacteraceae</taxon>
        <taxon>Pseudoxanthomonas</taxon>
    </lineage>
</organism>
<dbReference type="Proteomes" id="UP000293089">
    <property type="component" value="Unassembled WGS sequence"/>
</dbReference>
<dbReference type="RefSeq" id="WP_130528676.1">
    <property type="nucleotide sequence ID" value="NZ_SHMD01000001.1"/>
</dbReference>
<evidence type="ECO:0000313" key="2">
    <source>
        <dbReference type="Proteomes" id="UP000293089"/>
    </source>
</evidence>
<gene>
    <name evidence="1" type="ORF">EA658_09745</name>
</gene>
<evidence type="ECO:0000313" key="1">
    <source>
        <dbReference type="EMBL" id="TAA19153.1"/>
    </source>
</evidence>
<name>A0ABY1WCR5_9GAMM</name>
<sequence>MATLSDFANVLYQAYSEAFDPSVERTEMERGIPKQRLVNSQVLMKISASLLFRSASDVSAFEDWYFNDLKRIGWFTIMHPRTGVPTTVRFENGSIGTLTPQAPAFWLAQRDVVLEYMR</sequence>
<comment type="caution">
    <text evidence="1">The sequence shown here is derived from an EMBL/GenBank/DDBJ whole genome shotgun (WGS) entry which is preliminary data.</text>
</comment>
<dbReference type="EMBL" id="SHME01000003">
    <property type="protein sequence ID" value="TAA19153.1"/>
    <property type="molecule type" value="Genomic_DNA"/>
</dbReference>
<reference evidence="1 2" key="1">
    <citation type="submission" date="2019-02" db="EMBL/GenBank/DDBJ databases">
        <title>WGS of Pseudoxanthomonas species novum from clinical isolates.</title>
        <authorList>
            <person name="Bernier A.-M."/>
            <person name="Bernard K."/>
            <person name="Vachon A."/>
        </authorList>
    </citation>
    <scope>NUCLEOTIDE SEQUENCE [LARGE SCALE GENOMIC DNA]</scope>
    <source>
        <strain evidence="2">NML 170316</strain>
    </source>
</reference>